<dbReference type="Pfam" id="PF00990">
    <property type="entry name" value="GGDEF"/>
    <property type="match status" value="1"/>
</dbReference>
<dbReference type="PANTHER" id="PTHR33121:SF77">
    <property type="entry name" value="CYCLIC DI-GMP PHOSPHODIESTERASE PDEK-RELATED"/>
    <property type="match status" value="1"/>
</dbReference>
<gene>
    <name evidence="4" type="primary">hmsP</name>
    <name evidence="4" type="ORF">GW590_15810</name>
</gene>
<dbReference type="InterPro" id="IPR001633">
    <property type="entry name" value="EAL_dom"/>
</dbReference>
<dbReference type="NCBIfam" id="NF008807">
    <property type="entry name" value="PRK11829.1"/>
    <property type="match status" value="1"/>
</dbReference>
<feature type="transmembrane region" description="Helical" evidence="1">
    <location>
        <begin position="154"/>
        <end position="179"/>
    </location>
</feature>
<reference evidence="4 5" key="1">
    <citation type="submission" date="2020-01" db="EMBL/GenBank/DDBJ databases">
        <authorList>
            <person name="Lee S.D."/>
        </authorList>
    </citation>
    <scope>NUCLEOTIDE SEQUENCE [LARGE SCALE GENOMIC DNA]</scope>
    <source>
        <strain evidence="4 5">SAP-1</strain>
    </source>
</reference>
<feature type="domain" description="EAL" evidence="2">
    <location>
        <begin position="409"/>
        <end position="662"/>
    </location>
</feature>
<keyword evidence="1" id="KW-1133">Transmembrane helix</keyword>
<dbReference type="RefSeq" id="WP_169404192.1">
    <property type="nucleotide sequence ID" value="NZ_JAADJU010000008.1"/>
</dbReference>
<evidence type="ECO:0000313" key="5">
    <source>
        <dbReference type="Proteomes" id="UP000585363"/>
    </source>
</evidence>
<dbReference type="SMART" id="SM00052">
    <property type="entry name" value="EAL"/>
    <property type="match status" value="1"/>
</dbReference>
<organism evidence="4 5">
    <name type="scientific">Rouxiella aceris</name>
    <dbReference type="NCBI Taxonomy" id="2703884"/>
    <lineage>
        <taxon>Bacteria</taxon>
        <taxon>Pseudomonadati</taxon>
        <taxon>Pseudomonadota</taxon>
        <taxon>Gammaproteobacteria</taxon>
        <taxon>Enterobacterales</taxon>
        <taxon>Yersiniaceae</taxon>
        <taxon>Rouxiella</taxon>
    </lineage>
</organism>
<dbReference type="EMBL" id="JAADJU010000008">
    <property type="protein sequence ID" value="NMP28328.1"/>
    <property type="molecule type" value="Genomic_DNA"/>
</dbReference>
<dbReference type="PANTHER" id="PTHR33121">
    <property type="entry name" value="CYCLIC DI-GMP PHOSPHODIESTERASE PDEF"/>
    <property type="match status" value="1"/>
</dbReference>
<keyword evidence="5" id="KW-1185">Reference proteome</keyword>
<name>A0A848MIQ6_9GAMM</name>
<dbReference type="Gene3D" id="6.10.340.10">
    <property type="match status" value="1"/>
</dbReference>
<sequence>MRVRRSLTIKQMAAVSCVMLVTICIFIAIQLFHFVQQRRDDYAQQLENIARSISKPLSQAVMNADLTTSQHILDTLRPVGILNRADVVLPNQTETLRTHFAEGRPVPDWVKKCFRLPIQISVPLYSPASNASDAPPQPLASLVMQADPYRMYQFIVSALSTMLTTYLLLALILSIATSWCINRLIIHPLRSIARELGAVPESEVHAHQLTVLPHHEDDELGMLIRSYNRHQQLIDKKVKFMQETRVPAPARFPDEQQFIHWLEQRMHGSLADKNFHIMLIGIESLGEGEGDYCPVIAALSELLSEQSLLARLSYNEFALLASDIERPFMAMRLARQLMERINAPQANDAMAMTLHPTGSIGIAQHIAGQNISGHQLMVNARAARVSAYQQGKNQILFFEADLTAKIQKRLLQENEILHAMEKDDFTLFIQPQINMLTGAVVGAEALLRRKMSDGSYGLENDFIVIAEEIGVMAQLGYKVLELGCHILADWQRRGIRLPLSVNLSGVQIQQRNFLPELRSLLSRYQIDLGQLVLEITETARITDLDRALLLLRELRAVGVSVELDDFGLGYSGLEYLNRLRNLPIDVIKIDRMFVAALPDDEVMVNIVATIARAMQIRLVAEGVETPQQRDWLLSRNIVLGQGYLFSPPLPQAEFEAKYLSEYARPE</sequence>
<dbReference type="Gene3D" id="3.20.20.450">
    <property type="entry name" value="EAL domain"/>
    <property type="match status" value="1"/>
</dbReference>
<dbReference type="InterPro" id="IPR035919">
    <property type="entry name" value="EAL_sf"/>
</dbReference>
<dbReference type="Proteomes" id="UP000585363">
    <property type="component" value="Unassembled WGS sequence"/>
</dbReference>
<dbReference type="InterPro" id="IPR050706">
    <property type="entry name" value="Cyclic-di-GMP_PDE-like"/>
</dbReference>
<dbReference type="GO" id="GO:0071111">
    <property type="term" value="F:cyclic-guanylate-specific phosphodiesterase activity"/>
    <property type="evidence" value="ECO:0007669"/>
    <property type="project" value="InterPro"/>
</dbReference>
<dbReference type="Pfam" id="PF17154">
    <property type="entry name" value="GAPES3"/>
    <property type="match status" value="1"/>
</dbReference>
<dbReference type="AlphaFoldDB" id="A0A848MIQ6"/>
<reference evidence="4 5" key="2">
    <citation type="submission" date="2020-06" db="EMBL/GenBank/DDBJ databases">
        <title>Polyphasic characterization of a Rahnella strain isolated from tree sap.</title>
        <authorList>
            <person name="Kim I.S."/>
        </authorList>
    </citation>
    <scope>NUCLEOTIDE SEQUENCE [LARGE SCALE GENOMIC DNA]</scope>
    <source>
        <strain evidence="4 5">SAP-1</strain>
    </source>
</reference>
<evidence type="ECO:0000259" key="3">
    <source>
        <dbReference type="PROSITE" id="PS50887"/>
    </source>
</evidence>
<dbReference type="InterPro" id="IPR000160">
    <property type="entry name" value="GGDEF_dom"/>
</dbReference>
<proteinExistence type="predicted"/>
<evidence type="ECO:0000313" key="4">
    <source>
        <dbReference type="EMBL" id="NMP28328.1"/>
    </source>
</evidence>
<feature type="transmembrane region" description="Helical" evidence="1">
    <location>
        <begin position="12"/>
        <end position="35"/>
    </location>
</feature>
<dbReference type="Gene3D" id="3.30.70.270">
    <property type="match status" value="1"/>
</dbReference>
<dbReference type="PROSITE" id="PS50883">
    <property type="entry name" value="EAL"/>
    <property type="match status" value="1"/>
</dbReference>
<dbReference type="CDD" id="cd01948">
    <property type="entry name" value="EAL"/>
    <property type="match status" value="1"/>
</dbReference>
<dbReference type="SUPFAM" id="SSF141868">
    <property type="entry name" value="EAL domain-like"/>
    <property type="match status" value="1"/>
</dbReference>
<keyword evidence="1" id="KW-0812">Transmembrane</keyword>
<evidence type="ECO:0000259" key="2">
    <source>
        <dbReference type="PROSITE" id="PS50883"/>
    </source>
</evidence>
<accession>A0A848MIQ6</accession>
<comment type="caution">
    <text evidence="4">The sequence shown here is derived from an EMBL/GenBank/DDBJ whole genome shotgun (WGS) entry which is preliminary data.</text>
</comment>
<dbReference type="InterPro" id="IPR033419">
    <property type="entry name" value="GAPES3"/>
</dbReference>
<dbReference type="InterPro" id="IPR029787">
    <property type="entry name" value="Nucleotide_cyclase"/>
</dbReference>
<dbReference type="SUPFAM" id="SSF55073">
    <property type="entry name" value="Nucleotide cyclase"/>
    <property type="match status" value="1"/>
</dbReference>
<protein>
    <submittedName>
        <fullName evidence="4">Biofilm formation regulator HmsP</fullName>
    </submittedName>
</protein>
<dbReference type="PROSITE" id="PS50887">
    <property type="entry name" value="GGDEF"/>
    <property type="match status" value="1"/>
</dbReference>
<keyword evidence="1" id="KW-0472">Membrane</keyword>
<feature type="domain" description="GGDEF" evidence="3">
    <location>
        <begin position="273"/>
        <end position="400"/>
    </location>
</feature>
<evidence type="ECO:0000256" key="1">
    <source>
        <dbReference type="SAM" id="Phobius"/>
    </source>
</evidence>
<dbReference type="InterPro" id="IPR043128">
    <property type="entry name" value="Rev_trsase/Diguanyl_cyclase"/>
</dbReference>
<dbReference type="SMART" id="SM00267">
    <property type="entry name" value="GGDEF"/>
    <property type="match status" value="1"/>
</dbReference>
<dbReference type="Pfam" id="PF00563">
    <property type="entry name" value="EAL"/>
    <property type="match status" value="1"/>
</dbReference>